<dbReference type="GO" id="GO:0008009">
    <property type="term" value="F:chemokine activity"/>
    <property type="evidence" value="ECO:0007669"/>
    <property type="project" value="InterPro"/>
</dbReference>
<dbReference type="OrthoDB" id="9892424at2759"/>
<feature type="non-terminal residue" evidence="12">
    <location>
        <position position="1"/>
    </location>
</feature>
<proteinExistence type="inferred from homology"/>
<dbReference type="CDD" id="cd00272">
    <property type="entry name" value="Chemokine_CC"/>
    <property type="match status" value="1"/>
</dbReference>
<comment type="caution">
    <text evidence="12">The sequence shown here is derived from an EMBL/GenBank/DDBJ whole genome shotgun (WGS) entry which is preliminary data.</text>
</comment>
<keyword evidence="7" id="KW-1015">Disulfide bond</keyword>
<keyword evidence="8" id="KW-0395">Inflammatory response</keyword>
<dbReference type="PANTHER" id="PTHR12015:SF111">
    <property type="entry name" value="C-C MOTIF CHEMOKINE 17"/>
    <property type="match status" value="1"/>
</dbReference>
<feature type="signal peptide" evidence="10">
    <location>
        <begin position="1"/>
        <end position="22"/>
    </location>
</feature>
<dbReference type="SUPFAM" id="SSF54117">
    <property type="entry name" value="Interleukin 8-like chemokines"/>
    <property type="match status" value="1"/>
</dbReference>
<feature type="domain" description="Chemokine interleukin-8-like" evidence="11">
    <location>
        <begin position="27"/>
        <end position="85"/>
    </location>
</feature>
<sequence>MLSTKPALLLLLLLTFSQRCTTAVYTPVECCYEYIKSPLRYDVLKNFYETPKDCSSPGIVFETRNGTKVCADPSMRWVKRAMQRLQKNG</sequence>
<protein>
    <recommendedName>
        <fullName evidence="10">C-C motif chemokine</fullName>
    </recommendedName>
</protein>
<evidence type="ECO:0000256" key="10">
    <source>
        <dbReference type="RuleBase" id="RU361150"/>
    </source>
</evidence>
<feature type="non-terminal residue" evidence="12">
    <location>
        <position position="89"/>
    </location>
</feature>
<evidence type="ECO:0000256" key="9">
    <source>
        <dbReference type="ARBA" id="ARBA00046039"/>
    </source>
</evidence>
<evidence type="ECO:0000256" key="1">
    <source>
        <dbReference type="ARBA" id="ARBA00004613"/>
    </source>
</evidence>
<evidence type="ECO:0000256" key="2">
    <source>
        <dbReference type="ARBA" id="ARBA00010868"/>
    </source>
</evidence>
<evidence type="ECO:0000256" key="4">
    <source>
        <dbReference type="ARBA" id="ARBA00022514"/>
    </source>
</evidence>
<evidence type="ECO:0000313" key="13">
    <source>
        <dbReference type="Proteomes" id="UP000613066"/>
    </source>
</evidence>
<evidence type="ECO:0000256" key="6">
    <source>
        <dbReference type="ARBA" id="ARBA00022729"/>
    </source>
</evidence>
<evidence type="ECO:0000256" key="8">
    <source>
        <dbReference type="ARBA" id="ARBA00023198"/>
    </source>
</evidence>
<dbReference type="FunFam" id="2.40.50.40:FF:000002">
    <property type="entry name" value="C-C motif chemokine"/>
    <property type="match status" value="1"/>
</dbReference>
<dbReference type="InterPro" id="IPR039809">
    <property type="entry name" value="Chemokine_b/g/d"/>
</dbReference>
<name>A0A851PFS3_9GALL</name>
<keyword evidence="13" id="KW-1185">Reference proteome</keyword>
<keyword evidence="6 10" id="KW-0732">Signal</keyword>
<evidence type="ECO:0000313" key="12">
    <source>
        <dbReference type="EMBL" id="NXC50720.1"/>
    </source>
</evidence>
<keyword evidence="3 10" id="KW-0145">Chemotaxis</keyword>
<evidence type="ECO:0000259" key="11">
    <source>
        <dbReference type="SMART" id="SM00199"/>
    </source>
</evidence>
<dbReference type="Proteomes" id="UP000613066">
    <property type="component" value="Unassembled WGS sequence"/>
</dbReference>
<evidence type="ECO:0000256" key="5">
    <source>
        <dbReference type="ARBA" id="ARBA00022525"/>
    </source>
</evidence>
<dbReference type="SMART" id="SM00199">
    <property type="entry name" value="SCY"/>
    <property type="match status" value="1"/>
</dbReference>
<dbReference type="GO" id="GO:0006955">
    <property type="term" value="P:immune response"/>
    <property type="evidence" value="ECO:0007669"/>
    <property type="project" value="InterPro"/>
</dbReference>
<keyword evidence="5 10" id="KW-0964">Secreted</keyword>
<accession>A0A851PFS3</accession>
<organism evidence="12 13">
    <name type="scientific">Penelope pileata</name>
    <dbReference type="NCBI Taxonomy" id="1118817"/>
    <lineage>
        <taxon>Eukaryota</taxon>
        <taxon>Metazoa</taxon>
        <taxon>Chordata</taxon>
        <taxon>Craniata</taxon>
        <taxon>Vertebrata</taxon>
        <taxon>Euteleostomi</taxon>
        <taxon>Archelosauria</taxon>
        <taxon>Archosauria</taxon>
        <taxon>Dinosauria</taxon>
        <taxon>Saurischia</taxon>
        <taxon>Theropoda</taxon>
        <taxon>Coelurosauria</taxon>
        <taxon>Aves</taxon>
        <taxon>Neognathae</taxon>
        <taxon>Galloanserae</taxon>
        <taxon>Galliformes</taxon>
        <taxon>Cracidae</taxon>
        <taxon>Penelope</taxon>
    </lineage>
</organism>
<dbReference type="InterPro" id="IPR000827">
    <property type="entry name" value="Chemokine_CC_CS"/>
</dbReference>
<dbReference type="InterPro" id="IPR001811">
    <property type="entry name" value="Chemokine_IL8-like_dom"/>
</dbReference>
<dbReference type="EMBL" id="WBMW01006178">
    <property type="protein sequence ID" value="NXC50720.1"/>
    <property type="molecule type" value="Genomic_DNA"/>
</dbReference>
<comment type="function">
    <text evidence="9">Chemokine, which displays chemotactic activity for T lymphocytes, preferentially Th2 cells, but not monocytes or granulocytes. Therefore plays an important role in a wide range of inflammatory and immunological processes. Acts by binding to CCR4 at T-cell surface. Mediates GM-CSF/CSF2-driven pain and inflammation. In the brain, required to maintain the typical, highly branched morphology of hippocampal microglia under homeostatic conditions. May be important for the appropriate adaptation of microglial morphology and synaptic plasticity to acute lipopolysaccharide (LPS)-induced neuroinflammation. Plays a role in wound healing, mainly by inducing fibroblast migration into the wound.</text>
</comment>
<dbReference type="GO" id="GO:0006954">
    <property type="term" value="P:inflammatory response"/>
    <property type="evidence" value="ECO:0007669"/>
    <property type="project" value="UniProtKB-KW"/>
</dbReference>
<dbReference type="PANTHER" id="PTHR12015">
    <property type="entry name" value="SMALL INDUCIBLE CYTOKINE A"/>
    <property type="match status" value="1"/>
</dbReference>
<dbReference type="AlphaFoldDB" id="A0A851PFS3"/>
<keyword evidence="4 10" id="KW-0202">Cytokine</keyword>
<dbReference type="PROSITE" id="PS00472">
    <property type="entry name" value="SMALL_CYTOKINES_CC"/>
    <property type="match status" value="1"/>
</dbReference>
<dbReference type="Gene3D" id="2.40.50.40">
    <property type="match status" value="1"/>
</dbReference>
<dbReference type="Pfam" id="PF00048">
    <property type="entry name" value="IL8"/>
    <property type="match status" value="1"/>
</dbReference>
<evidence type="ECO:0000256" key="7">
    <source>
        <dbReference type="ARBA" id="ARBA00023157"/>
    </source>
</evidence>
<dbReference type="GO" id="GO:0005615">
    <property type="term" value="C:extracellular space"/>
    <property type="evidence" value="ECO:0007669"/>
    <property type="project" value="UniProtKB-KW"/>
</dbReference>
<evidence type="ECO:0000256" key="3">
    <source>
        <dbReference type="ARBA" id="ARBA00022500"/>
    </source>
</evidence>
<comment type="similarity">
    <text evidence="2 10">Belongs to the intercrine beta (chemokine CC) family.</text>
</comment>
<feature type="chain" id="PRO_5033102870" description="C-C motif chemokine" evidence="10">
    <location>
        <begin position="23"/>
        <end position="89"/>
    </location>
</feature>
<dbReference type="InterPro" id="IPR036048">
    <property type="entry name" value="Interleukin_8-like_sf"/>
</dbReference>
<gene>
    <name evidence="12" type="primary">Ccl3_3</name>
    <name evidence="12" type="ORF">PENPIL_R15242</name>
</gene>
<reference evidence="12" key="1">
    <citation type="submission" date="2019-09" db="EMBL/GenBank/DDBJ databases">
        <title>Bird 10,000 Genomes (B10K) Project - Family phase.</title>
        <authorList>
            <person name="Zhang G."/>
        </authorList>
    </citation>
    <scope>NUCLEOTIDE SEQUENCE</scope>
    <source>
        <strain evidence="12">B10K-DU-001-08</strain>
        <tissue evidence="12">Muscle</tissue>
    </source>
</reference>
<comment type="subcellular location">
    <subcellularLocation>
        <location evidence="1 10">Secreted</location>
    </subcellularLocation>
</comment>